<comment type="caution">
    <text evidence="1">The sequence shown here is derived from an EMBL/GenBank/DDBJ whole genome shotgun (WGS) entry which is preliminary data.</text>
</comment>
<reference evidence="1 2" key="1">
    <citation type="submission" date="2023-07" db="EMBL/GenBank/DDBJ databases">
        <title>Sequencing the genomes of 1000 actinobacteria strains.</title>
        <authorList>
            <person name="Klenk H.-P."/>
        </authorList>
    </citation>
    <scope>NUCLEOTIDE SEQUENCE [LARGE SCALE GENOMIC DNA]</scope>
    <source>
        <strain evidence="1 2">DSM 44709</strain>
    </source>
</reference>
<evidence type="ECO:0000313" key="1">
    <source>
        <dbReference type="EMBL" id="MDQ0366287.1"/>
    </source>
</evidence>
<name>A0AAE4AXJ4_9ACTN</name>
<evidence type="ECO:0000313" key="2">
    <source>
        <dbReference type="Proteomes" id="UP001240236"/>
    </source>
</evidence>
<protein>
    <submittedName>
        <fullName evidence="1">Uncharacterized protein</fullName>
    </submittedName>
</protein>
<dbReference type="RefSeq" id="WP_307239512.1">
    <property type="nucleotide sequence ID" value="NZ_JAUSUZ010000001.1"/>
</dbReference>
<dbReference type="AlphaFoldDB" id="A0AAE4AXJ4"/>
<organism evidence="1 2">
    <name type="scientific">Catenuloplanes indicus</name>
    <dbReference type="NCBI Taxonomy" id="137267"/>
    <lineage>
        <taxon>Bacteria</taxon>
        <taxon>Bacillati</taxon>
        <taxon>Actinomycetota</taxon>
        <taxon>Actinomycetes</taxon>
        <taxon>Micromonosporales</taxon>
        <taxon>Micromonosporaceae</taxon>
        <taxon>Catenuloplanes</taxon>
    </lineage>
</organism>
<gene>
    <name evidence="1" type="ORF">J2S42_002956</name>
</gene>
<dbReference type="Proteomes" id="UP001240236">
    <property type="component" value="Unassembled WGS sequence"/>
</dbReference>
<proteinExistence type="predicted"/>
<sequence>MTGDEHYRVAEKLLGRAGYEADRTAWVTQAKPGDEGNPAHLQANANHIAAAHVHAMLALAASNNPSYGEVLVPDVPPSPAHN</sequence>
<dbReference type="EMBL" id="JAUSUZ010000001">
    <property type="protein sequence ID" value="MDQ0366287.1"/>
    <property type="molecule type" value="Genomic_DNA"/>
</dbReference>
<keyword evidence="2" id="KW-1185">Reference proteome</keyword>
<accession>A0AAE4AXJ4</accession>